<dbReference type="EMBL" id="JBHUFC010000002">
    <property type="protein sequence ID" value="MFD1786731.1"/>
    <property type="molecule type" value="Genomic_DNA"/>
</dbReference>
<organism evidence="2 3">
    <name type="scientific">Sphingomonas floccifaciens</name>
    <dbReference type="NCBI Taxonomy" id="1844115"/>
    <lineage>
        <taxon>Bacteria</taxon>
        <taxon>Pseudomonadati</taxon>
        <taxon>Pseudomonadota</taxon>
        <taxon>Alphaproteobacteria</taxon>
        <taxon>Sphingomonadales</taxon>
        <taxon>Sphingomonadaceae</taxon>
        <taxon>Sphingomonas</taxon>
    </lineage>
</organism>
<evidence type="ECO:0000313" key="3">
    <source>
        <dbReference type="Proteomes" id="UP001597283"/>
    </source>
</evidence>
<gene>
    <name evidence="2" type="ORF">ACFSC3_04005</name>
</gene>
<reference evidence="3" key="1">
    <citation type="journal article" date="2019" name="Int. J. Syst. Evol. Microbiol.">
        <title>The Global Catalogue of Microorganisms (GCM) 10K type strain sequencing project: providing services to taxonomists for standard genome sequencing and annotation.</title>
        <authorList>
            <consortium name="The Broad Institute Genomics Platform"/>
            <consortium name="The Broad Institute Genome Sequencing Center for Infectious Disease"/>
            <person name="Wu L."/>
            <person name="Ma J."/>
        </authorList>
    </citation>
    <scope>NUCLEOTIDE SEQUENCE [LARGE SCALE GENOMIC DNA]</scope>
    <source>
        <strain evidence="3">Q85</strain>
    </source>
</reference>
<evidence type="ECO:0000313" key="2">
    <source>
        <dbReference type="EMBL" id="MFD1786731.1"/>
    </source>
</evidence>
<feature type="domain" description="Phasin" evidence="1">
    <location>
        <begin position="148"/>
        <end position="246"/>
    </location>
</feature>
<dbReference type="RefSeq" id="WP_380938983.1">
    <property type="nucleotide sequence ID" value="NZ_JBHUFC010000002.1"/>
</dbReference>
<dbReference type="Pfam" id="PF09361">
    <property type="entry name" value="Phasin_2"/>
    <property type="match status" value="1"/>
</dbReference>
<dbReference type="InterPro" id="IPR018968">
    <property type="entry name" value="Phasin"/>
</dbReference>
<name>A0ABW4N9P5_9SPHN</name>
<dbReference type="NCBIfam" id="TIGR01841">
    <property type="entry name" value="phasin"/>
    <property type="match status" value="1"/>
</dbReference>
<sequence length="257" mass="26406">MASKTSKTMKPAPKVTGDIAKAAADTVVAAATAPTAATKSAIEAVKRAPTKPVPAAIAAPAKAAQTVAKQAVDAAAPVVEAAAEAAAIVTQPIQQAVETAVTAAPQVAPTVEKDVTKMATQFETPKMFNDAGERAQAMLAKSQTMVADMGEFGKGNVEAMVEAGKIAAKGLETLGQDAADYTRRSFEGMTAALKTMSSVKSPTEFFKLQSEFVRSAFDQAVAQSSKTTEAMIKLTSDAAQPLSNRFAVAVEKVKTAA</sequence>
<protein>
    <submittedName>
        <fullName evidence="2">Phasin family protein</fullName>
    </submittedName>
</protein>
<comment type="caution">
    <text evidence="2">The sequence shown here is derived from an EMBL/GenBank/DDBJ whole genome shotgun (WGS) entry which is preliminary data.</text>
</comment>
<dbReference type="Proteomes" id="UP001597283">
    <property type="component" value="Unassembled WGS sequence"/>
</dbReference>
<dbReference type="InterPro" id="IPR010127">
    <property type="entry name" value="Phasin_subfam-1"/>
</dbReference>
<keyword evidence="3" id="KW-1185">Reference proteome</keyword>
<evidence type="ECO:0000259" key="1">
    <source>
        <dbReference type="Pfam" id="PF09361"/>
    </source>
</evidence>
<accession>A0ABW4N9P5</accession>
<proteinExistence type="predicted"/>